<dbReference type="RefSeq" id="WP_076732349.1">
    <property type="nucleotide sequence ID" value="NZ_CP019352.1"/>
</dbReference>
<evidence type="ECO:0008006" key="3">
    <source>
        <dbReference type="Google" id="ProtNLM"/>
    </source>
</evidence>
<dbReference type="KEGG" id="lvn:BWR22_05150"/>
<gene>
    <name evidence="1" type="ORF">BWR22_05150</name>
</gene>
<evidence type="ECO:0000313" key="2">
    <source>
        <dbReference type="Proteomes" id="UP000187506"/>
    </source>
</evidence>
<dbReference type="Gene3D" id="1.10.30.50">
    <property type="match status" value="1"/>
</dbReference>
<keyword evidence="2" id="KW-1185">Reference proteome</keyword>
<dbReference type="Proteomes" id="UP000187506">
    <property type="component" value="Chromosome"/>
</dbReference>
<organism evidence="1 2">
    <name type="scientific">Lacinutrix venerupis</name>
    <dbReference type="NCBI Taxonomy" id="1486034"/>
    <lineage>
        <taxon>Bacteria</taxon>
        <taxon>Pseudomonadati</taxon>
        <taxon>Bacteroidota</taxon>
        <taxon>Flavobacteriia</taxon>
        <taxon>Flavobacteriales</taxon>
        <taxon>Flavobacteriaceae</taxon>
        <taxon>Lacinutrix</taxon>
    </lineage>
</organism>
<proteinExistence type="predicted"/>
<protein>
    <recommendedName>
        <fullName evidence="3">HNH endonuclease</fullName>
    </recommendedName>
</protein>
<name>A0AAC9LJ91_9FLAO</name>
<sequence length="356" mass="42104">MITIQEHLNVSDPNKFLSKIAENHWKELNPKYKSRNEYKTNSLIKKCKKFYIQSNTSSYIKKYAQGSKSTAKRHRALFNFLKKNNCYELKKIILAKPNDFNKINNKIFQLIKEEDIYLTKGARISQTEFGKLISNELLNYKAFRSSQYCTILYSKLNFTDATCPYCNDRKVEIVKRNSHKKLTINNIAYFDLDHFYPKSQNPFFALSFFNLIPSCHICNSPEKGDKPYNIDTHLHPYSEAFEDFYTFKISLKVLLGDSIDELTFQVKKIKPNDKTIDDLNLINRYKNRLLTTEKLVRFYLNNYKKVSTTDEIENFAKMFFELKEIPKKRNEILSIENGKLFRDILKQIDSLNLLKI</sequence>
<dbReference type="EMBL" id="CP019352">
    <property type="protein sequence ID" value="APX99720.1"/>
    <property type="molecule type" value="Genomic_DNA"/>
</dbReference>
<dbReference type="AlphaFoldDB" id="A0AAC9LJ91"/>
<evidence type="ECO:0000313" key="1">
    <source>
        <dbReference type="EMBL" id="APX99720.1"/>
    </source>
</evidence>
<accession>A0AAC9LJ91</accession>
<reference evidence="1 2" key="1">
    <citation type="submission" date="2017-01" db="EMBL/GenBank/DDBJ databases">
        <title>Complete genome of Lacinutrix venerupis DOK2-8 isolated from seawater in Dokdo.</title>
        <authorList>
            <person name="Chi W.-J."/>
            <person name="Kim J.H."/>
        </authorList>
    </citation>
    <scope>NUCLEOTIDE SEQUENCE [LARGE SCALE GENOMIC DNA]</scope>
    <source>
        <strain evidence="1 2">DOK2-8</strain>
    </source>
</reference>